<dbReference type="WBParaSite" id="HPLM_0000071401-mRNA-1">
    <property type="protein sequence ID" value="HPLM_0000071401-mRNA-1"/>
    <property type="gene ID" value="HPLM_0000071401"/>
</dbReference>
<reference evidence="5" key="1">
    <citation type="submission" date="2017-02" db="UniProtKB">
        <authorList>
            <consortium name="WormBaseParasite"/>
        </authorList>
    </citation>
    <scope>IDENTIFICATION</scope>
</reference>
<dbReference type="GO" id="GO:0003723">
    <property type="term" value="F:RNA binding"/>
    <property type="evidence" value="ECO:0007669"/>
    <property type="project" value="InterPro"/>
</dbReference>
<dbReference type="InterPro" id="IPR040000">
    <property type="entry name" value="NOP9"/>
</dbReference>
<dbReference type="GO" id="GO:0000447">
    <property type="term" value="P:endonucleolytic cleavage in ITS1 to separate SSU-rRNA from 5.8S rRNA and LSU-rRNA from tricistronic rRNA transcript (SSU-rRNA, 5.8S rRNA, LSU-rRNA)"/>
    <property type="evidence" value="ECO:0007669"/>
    <property type="project" value="TreeGrafter"/>
</dbReference>
<gene>
    <name evidence="3" type="ORF">HPLM_LOCUS715</name>
</gene>
<dbReference type="GO" id="GO:0030686">
    <property type="term" value="C:90S preribosome"/>
    <property type="evidence" value="ECO:0007669"/>
    <property type="project" value="TreeGrafter"/>
</dbReference>
<name>A0A0N4VTU7_HAEPC</name>
<dbReference type="PANTHER" id="PTHR13102:SF0">
    <property type="entry name" value="NUCLEOLAR PROTEIN 9"/>
    <property type="match status" value="1"/>
</dbReference>
<keyword evidence="4" id="KW-1185">Reference proteome</keyword>
<dbReference type="Proteomes" id="UP000268014">
    <property type="component" value="Unassembled WGS sequence"/>
</dbReference>
<dbReference type="Pfam" id="PF22493">
    <property type="entry name" value="PUF_NOP9"/>
    <property type="match status" value="1"/>
</dbReference>
<feature type="compositionally biased region" description="Basic residues" evidence="2">
    <location>
        <begin position="85"/>
        <end position="97"/>
    </location>
</feature>
<evidence type="ECO:0000313" key="4">
    <source>
        <dbReference type="Proteomes" id="UP000268014"/>
    </source>
</evidence>
<dbReference type="EMBL" id="UZAF01000632">
    <property type="protein sequence ID" value="VDO06172.1"/>
    <property type="molecule type" value="Genomic_DNA"/>
</dbReference>
<feature type="region of interest" description="Disordered" evidence="2">
    <location>
        <begin position="19"/>
        <end position="135"/>
    </location>
</feature>
<evidence type="ECO:0000256" key="2">
    <source>
        <dbReference type="SAM" id="MobiDB-lite"/>
    </source>
</evidence>
<dbReference type="InterPro" id="IPR011989">
    <property type="entry name" value="ARM-like"/>
</dbReference>
<dbReference type="AlphaFoldDB" id="A0A0N4VTU7"/>
<proteinExistence type="predicted"/>
<dbReference type="PANTHER" id="PTHR13102">
    <property type="entry name" value="NUCLEOLAR PROTEIN 9"/>
    <property type="match status" value="1"/>
</dbReference>
<accession>A0A0N4VTU7</accession>
<sequence length="561" mass="63204">MLEIASQGYVVTFVGHSMTRKRKTDNTQSENDVGDNKKERSFDYDYQNSSEEGPSTDRDPTQSDSQYQRTFPNKNRGRGDYRGRGGQRNHQFTKGRGRSYDTNDFDRKYGRVGGGNEDEVRESIREEGKGKEEKEPYPAELVAYLKNIEQMQVTEGHLDNMVIDKCAEECTGEEEKLLSFRDSSIVVESVFGSSQRGAELFLSGLARLKHKRLLDLFFSGTSAHAIETLFYALLPIKTNKPVELLEKFSDLLCDNWNDAVGCQHSAFLVRCFAWVACGLKKKDKTSHEDSTTAQSIEDQSADIKVGLSRVFDRIASLALESAATPRVENVHLSLVVQDVLEADRIAKLGKSTLLVDKILTTTTGNDLRQLWMGKNSSRVWEKLVMTCREETLQSLWETIVTGHVSELAAHPSANFPLQNFISSVKSLELATDVCHETTPLIQKFLSSDRWGVAQALLRCAAKHEDLQEPLLKALRQYFRAGTKENKVNFLLNIATMNKYNGKSFNDYDLHLHGCLLLEVLLTFNKIKTLTACVEALQASDIVKLHFLPEGFGIMELSNFQL</sequence>
<dbReference type="OMA" id="HPSANFP"/>
<feature type="compositionally biased region" description="Basic and acidic residues" evidence="2">
    <location>
        <begin position="34"/>
        <end position="43"/>
    </location>
</feature>
<feature type="compositionally biased region" description="Basic and acidic residues" evidence="2">
    <location>
        <begin position="121"/>
        <end position="135"/>
    </location>
</feature>
<evidence type="ECO:0000256" key="1">
    <source>
        <dbReference type="ARBA" id="ARBA00022737"/>
    </source>
</evidence>
<dbReference type="InterPro" id="IPR001313">
    <property type="entry name" value="Pumilio_RNA-bd_rpt"/>
</dbReference>
<organism evidence="5">
    <name type="scientific">Haemonchus placei</name>
    <name type="common">Barber's pole worm</name>
    <dbReference type="NCBI Taxonomy" id="6290"/>
    <lineage>
        <taxon>Eukaryota</taxon>
        <taxon>Metazoa</taxon>
        <taxon>Ecdysozoa</taxon>
        <taxon>Nematoda</taxon>
        <taxon>Chromadorea</taxon>
        <taxon>Rhabditida</taxon>
        <taxon>Rhabditina</taxon>
        <taxon>Rhabditomorpha</taxon>
        <taxon>Strongyloidea</taxon>
        <taxon>Trichostrongylidae</taxon>
        <taxon>Haemonchus</taxon>
    </lineage>
</organism>
<feature type="compositionally biased region" description="Polar residues" evidence="2">
    <location>
        <begin position="62"/>
        <end position="73"/>
    </location>
</feature>
<dbReference type="InterPro" id="IPR016024">
    <property type="entry name" value="ARM-type_fold"/>
</dbReference>
<dbReference type="GO" id="GO:0000472">
    <property type="term" value="P:endonucleolytic cleavage to generate mature 5'-end of SSU-rRNA from (SSU-rRNA, 5.8S rRNA, LSU-rRNA)"/>
    <property type="evidence" value="ECO:0007669"/>
    <property type="project" value="TreeGrafter"/>
</dbReference>
<dbReference type="SUPFAM" id="SSF48371">
    <property type="entry name" value="ARM repeat"/>
    <property type="match status" value="1"/>
</dbReference>
<dbReference type="Gene3D" id="1.25.10.10">
    <property type="entry name" value="Leucine-rich Repeat Variant"/>
    <property type="match status" value="1"/>
</dbReference>
<dbReference type="GO" id="GO:0005730">
    <property type="term" value="C:nucleolus"/>
    <property type="evidence" value="ECO:0007669"/>
    <property type="project" value="TreeGrafter"/>
</dbReference>
<dbReference type="GO" id="GO:0000480">
    <property type="term" value="P:endonucleolytic cleavage in 5'-ETS of tricistronic rRNA transcript (SSU-rRNA, 5.8S rRNA, LSU-rRNA)"/>
    <property type="evidence" value="ECO:0007669"/>
    <property type="project" value="TreeGrafter"/>
</dbReference>
<dbReference type="STRING" id="6290.A0A0N4VTU7"/>
<reference evidence="3 4" key="2">
    <citation type="submission" date="2018-11" db="EMBL/GenBank/DDBJ databases">
        <authorList>
            <consortium name="Pathogen Informatics"/>
        </authorList>
    </citation>
    <scope>NUCLEOTIDE SEQUENCE [LARGE SCALE GENOMIC DNA]</scope>
    <source>
        <strain evidence="3 4">MHpl1</strain>
    </source>
</reference>
<evidence type="ECO:0000313" key="3">
    <source>
        <dbReference type="EMBL" id="VDO06172.1"/>
    </source>
</evidence>
<dbReference type="GO" id="GO:0030688">
    <property type="term" value="C:preribosome, small subunit precursor"/>
    <property type="evidence" value="ECO:0007669"/>
    <property type="project" value="TreeGrafter"/>
</dbReference>
<dbReference type="GO" id="GO:0000056">
    <property type="term" value="P:ribosomal small subunit export from nucleus"/>
    <property type="evidence" value="ECO:0007669"/>
    <property type="project" value="TreeGrafter"/>
</dbReference>
<keyword evidence="1" id="KW-0677">Repeat</keyword>
<feature type="compositionally biased region" description="Basic and acidic residues" evidence="2">
    <location>
        <begin position="98"/>
        <end position="109"/>
    </location>
</feature>
<evidence type="ECO:0000313" key="5">
    <source>
        <dbReference type="WBParaSite" id="HPLM_0000071401-mRNA-1"/>
    </source>
</evidence>
<protein>
    <submittedName>
        <fullName evidence="5">Nuclear cap-binding protein subunit 1</fullName>
    </submittedName>
</protein>
<dbReference type="OrthoDB" id="9987665at2759"/>